<dbReference type="PRINTS" id="PR00094">
    <property type="entry name" value="ADENYLTKNASE"/>
</dbReference>
<keyword evidence="3" id="KW-0418">Kinase</keyword>
<dbReference type="GO" id="GO:0004017">
    <property type="term" value="F:AMP kinase activity"/>
    <property type="evidence" value="ECO:0007669"/>
    <property type="project" value="InterPro"/>
</dbReference>
<dbReference type="InterPro" id="IPR027417">
    <property type="entry name" value="P-loop_NTPase"/>
</dbReference>
<keyword evidence="1" id="KW-0808">Transferase</keyword>
<dbReference type="Gene3D" id="3.40.50.300">
    <property type="entry name" value="P-loop containing nucleotide triphosphate hydrolases"/>
    <property type="match status" value="1"/>
</dbReference>
<name>A0A382D363_9ZZZZ</name>
<evidence type="ECO:0000259" key="4">
    <source>
        <dbReference type="Pfam" id="PF05191"/>
    </source>
</evidence>
<evidence type="ECO:0000313" key="5">
    <source>
        <dbReference type="EMBL" id="SVB32946.1"/>
    </source>
</evidence>
<dbReference type="NCBIfam" id="TIGR01351">
    <property type="entry name" value="adk"/>
    <property type="match status" value="1"/>
</dbReference>
<dbReference type="SUPFAM" id="SSF52540">
    <property type="entry name" value="P-loop containing nucleoside triphosphate hydrolases"/>
    <property type="match status" value="1"/>
</dbReference>
<dbReference type="PROSITE" id="PS00113">
    <property type="entry name" value="ADENYLATE_KINASE"/>
    <property type="match status" value="1"/>
</dbReference>
<proteinExistence type="inferred from homology"/>
<dbReference type="EMBL" id="UINC01037447">
    <property type="protein sequence ID" value="SVB32946.1"/>
    <property type="molecule type" value="Genomic_DNA"/>
</dbReference>
<dbReference type="InterPro" id="IPR006259">
    <property type="entry name" value="Adenyl_kin_sub"/>
</dbReference>
<dbReference type="FunFam" id="3.40.50.300:FF:000106">
    <property type="entry name" value="Adenylate kinase mitochondrial"/>
    <property type="match status" value="1"/>
</dbReference>
<keyword evidence="2" id="KW-0547">Nucleotide-binding</keyword>
<dbReference type="GO" id="GO:0005524">
    <property type="term" value="F:ATP binding"/>
    <property type="evidence" value="ECO:0007669"/>
    <property type="project" value="InterPro"/>
</dbReference>
<accession>A0A382D363</accession>
<dbReference type="InterPro" id="IPR033690">
    <property type="entry name" value="Adenylat_kinase_CS"/>
</dbReference>
<evidence type="ECO:0000256" key="1">
    <source>
        <dbReference type="ARBA" id="ARBA00022679"/>
    </source>
</evidence>
<dbReference type="InterPro" id="IPR007862">
    <property type="entry name" value="Adenylate_kinase_lid-dom"/>
</dbReference>
<dbReference type="PANTHER" id="PTHR23359">
    <property type="entry name" value="NUCLEOTIDE KINASE"/>
    <property type="match status" value="1"/>
</dbReference>
<dbReference type="Pfam" id="PF00406">
    <property type="entry name" value="ADK"/>
    <property type="match status" value="1"/>
</dbReference>
<evidence type="ECO:0000256" key="3">
    <source>
        <dbReference type="ARBA" id="ARBA00022777"/>
    </source>
</evidence>
<feature type="domain" description="Adenylate kinase active site lid" evidence="4">
    <location>
        <begin position="122"/>
        <end position="158"/>
    </location>
</feature>
<evidence type="ECO:0000256" key="2">
    <source>
        <dbReference type="ARBA" id="ARBA00022741"/>
    </source>
</evidence>
<dbReference type="Pfam" id="PF05191">
    <property type="entry name" value="ADK_lid"/>
    <property type="match status" value="1"/>
</dbReference>
<dbReference type="InterPro" id="IPR036193">
    <property type="entry name" value="ADK_active_lid_dom_sf"/>
</dbReference>
<dbReference type="InterPro" id="IPR000850">
    <property type="entry name" value="Adenylat/UMP-CMP_kin"/>
</dbReference>
<protein>
    <recommendedName>
        <fullName evidence="4">Adenylate kinase active site lid domain-containing protein</fullName>
    </recommendedName>
</protein>
<dbReference type="AlphaFoldDB" id="A0A382D363"/>
<dbReference type="CDD" id="cd01428">
    <property type="entry name" value="ADK"/>
    <property type="match status" value="1"/>
</dbReference>
<reference evidence="5" key="1">
    <citation type="submission" date="2018-05" db="EMBL/GenBank/DDBJ databases">
        <authorList>
            <person name="Lanie J.A."/>
            <person name="Ng W.-L."/>
            <person name="Kazmierczak K.M."/>
            <person name="Andrzejewski T.M."/>
            <person name="Davidsen T.M."/>
            <person name="Wayne K.J."/>
            <person name="Tettelin H."/>
            <person name="Glass J.I."/>
            <person name="Rusch D."/>
            <person name="Podicherti R."/>
            <person name="Tsui H.-C.T."/>
            <person name="Winkler M.E."/>
        </authorList>
    </citation>
    <scope>NUCLEOTIDE SEQUENCE</scope>
</reference>
<dbReference type="SUPFAM" id="SSF57774">
    <property type="entry name" value="Microbial and mitochondrial ADK, insert 'zinc finger' domain"/>
    <property type="match status" value="1"/>
</dbReference>
<dbReference type="NCBIfam" id="NF001380">
    <property type="entry name" value="PRK00279.1-2"/>
    <property type="match status" value="1"/>
</dbReference>
<dbReference type="NCBIfam" id="NF001381">
    <property type="entry name" value="PRK00279.1-3"/>
    <property type="match status" value="1"/>
</dbReference>
<dbReference type="NCBIfam" id="NF011100">
    <property type="entry name" value="PRK14527.1"/>
    <property type="match status" value="1"/>
</dbReference>
<sequence>MGAPGAGKGTQAERLVTAYGLVQLSTGEMLRSEVKSGSELGQKAKEIMESGQLVPDDLIIKMISVRISQESDAEGIILDGFPRTTEQAKALDIMLKEKDLRINHVIQLEVNEEEIVERLSGRFSCTDCGMGYHEKFSAPANKGICDKCKSTNFTRRSDDSPKTLRNRLSAYKEQTALILPYYSTKGCLKSIDGMAEMNIVFDEIKKVIDGD</sequence>
<dbReference type="HAMAP" id="MF_00235">
    <property type="entry name" value="Adenylate_kinase_Adk"/>
    <property type="match status" value="1"/>
</dbReference>
<gene>
    <name evidence="5" type="ORF">METZ01_LOCUS185800</name>
</gene>
<organism evidence="5">
    <name type="scientific">marine metagenome</name>
    <dbReference type="NCBI Taxonomy" id="408172"/>
    <lineage>
        <taxon>unclassified sequences</taxon>
        <taxon>metagenomes</taxon>
        <taxon>ecological metagenomes</taxon>
    </lineage>
</organism>